<accession>A0A3M5IUB2</accession>
<gene>
    <name evidence="2" type="ORF">ALP52_200060</name>
</gene>
<comment type="caution">
    <text evidence="2">The sequence shown here is derived from an EMBL/GenBank/DDBJ whole genome shotgun (WGS) entry which is preliminary data.</text>
</comment>
<evidence type="ECO:0000256" key="1">
    <source>
        <dbReference type="SAM" id="SignalP"/>
    </source>
</evidence>
<feature type="signal peptide" evidence="1">
    <location>
        <begin position="1"/>
        <end position="19"/>
    </location>
</feature>
<dbReference type="EMBL" id="RBTD01000402">
    <property type="protein sequence ID" value="RMT14579.1"/>
    <property type="molecule type" value="Genomic_DNA"/>
</dbReference>
<evidence type="ECO:0000313" key="3">
    <source>
        <dbReference type="Proteomes" id="UP000276194"/>
    </source>
</evidence>
<evidence type="ECO:0000313" key="2">
    <source>
        <dbReference type="EMBL" id="RMT14579.1"/>
    </source>
</evidence>
<proteinExistence type="predicted"/>
<reference evidence="2 3" key="1">
    <citation type="submission" date="2018-08" db="EMBL/GenBank/DDBJ databases">
        <title>Recombination of ecologically and evolutionarily significant loci maintains genetic cohesion in the Pseudomonas syringae species complex.</title>
        <authorList>
            <person name="Dillon M."/>
            <person name="Thakur S."/>
            <person name="Almeida R.N.D."/>
            <person name="Weir B.S."/>
            <person name="Guttman D.S."/>
        </authorList>
    </citation>
    <scope>NUCLEOTIDE SEQUENCE [LARGE SCALE GENOMIC DNA]</scope>
    <source>
        <strain evidence="2 3">ICMP 6941</strain>
    </source>
</reference>
<feature type="chain" id="PRO_5018061834" description="Secreted protein" evidence="1">
    <location>
        <begin position="20"/>
        <end position="75"/>
    </location>
</feature>
<protein>
    <recommendedName>
        <fullName evidence="4">Secreted protein</fullName>
    </recommendedName>
</protein>
<dbReference type="AlphaFoldDB" id="A0A3M5IUB2"/>
<dbReference type="Proteomes" id="UP000276194">
    <property type="component" value="Unassembled WGS sequence"/>
</dbReference>
<organism evidence="2 3">
    <name type="scientific">Pseudomonas amygdali pv. mori</name>
    <dbReference type="NCBI Taxonomy" id="34065"/>
    <lineage>
        <taxon>Bacteria</taxon>
        <taxon>Pseudomonadati</taxon>
        <taxon>Pseudomonadota</taxon>
        <taxon>Gammaproteobacteria</taxon>
        <taxon>Pseudomonadales</taxon>
        <taxon>Pseudomonadaceae</taxon>
        <taxon>Pseudomonas</taxon>
        <taxon>Pseudomonas amygdali</taxon>
    </lineage>
</organism>
<name>A0A3M5IUB2_PSEA0</name>
<evidence type="ECO:0008006" key="4">
    <source>
        <dbReference type="Google" id="ProtNLM"/>
    </source>
</evidence>
<keyword evidence="1" id="KW-0732">Signal</keyword>
<sequence>MCSMTALSILLLRWIPLRACGCICAEISAPAATALYVHEVCPALVSGEDVFERSRCVGWTHLKQQRWVSRLHGDQ</sequence>